<dbReference type="InterPro" id="IPR018200">
    <property type="entry name" value="USP_CS"/>
</dbReference>
<dbReference type="InterPro" id="IPR001394">
    <property type="entry name" value="Peptidase_C19_UCH"/>
</dbReference>
<dbReference type="AlphaFoldDB" id="A0A7D9CWK1"/>
<evidence type="ECO:0000313" key="9">
    <source>
        <dbReference type="EMBL" id="VUG16893.1"/>
    </source>
</evidence>
<keyword evidence="6" id="KW-0788">Thiol protease</keyword>
<dbReference type="InterPro" id="IPR050164">
    <property type="entry name" value="Peptidase_C19"/>
</dbReference>
<dbReference type="EMBL" id="CABFWN010000001">
    <property type="protein sequence ID" value="VUG16893.1"/>
    <property type="molecule type" value="Genomic_DNA"/>
</dbReference>
<keyword evidence="4" id="KW-0833">Ubl conjugation pathway</keyword>
<dbReference type="Gene3D" id="3.90.70.10">
    <property type="entry name" value="Cysteine proteinases"/>
    <property type="match status" value="1"/>
</dbReference>
<evidence type="ECO:0000256" key="6">
    <source>
        <dbReference type="ARBA" id="ARBA00022807"/>
    </source>
</evidence>
<dbReference type="EC" id="3.4.19.12" evidence="2"/>
<dbReference type="SUPFAM" id="SSF54001">
    <property type="entry name" value="Cysteine proteinases"/>
    <property type="match status" value="1"/>
</dbReference>
<dbReference type="GO" id="GO:0005829">
    <property type="term" value="C:cytosol"/>
    <property type="evidence" value="ECO:0007669"/>
    <property type="project" value="TreeGrafter"/>
</dbReference>
<feature type="domain" description="USP" evidence="8">
    <location>
        <begin position="286"/>
        <end position="714"/>
    </location>
</feature>
<dbReference type="InterPro" id="IPR028889">
    <property type="entry name" value="USP"/>
</dbReference>
<feature type="region of interest" description="Disordered" evidence="7">
    <location>
        <begin position="184"/>
        <end position="233"/>
    </location>
</feature>
<evidence type="ECO:0000313" key="10">
    <source>
        <dbReference type="Proteomes" id="UP000478008"/>
    </source>
</evidence>
<evidence type="ECO:0000256" key="7">
    <source>
        <dbReference type="SAM" id="MobiDB-lite"/>
    </source>
</evidence>
<evidence type="ECO:0000256" key="5">
    <source>
        <dbReference type="ARBA" id="ARBA00022801"/>
    </source>
</evidence>
<gene>
    <name evidence="9" type="ORF">DEBR0S1_28348G</name>
</gene>
<dbReference type="PROSITE" id="PS00973">
    <property type="entry name" value="USP_2"/>
    <property type="match status" value="1"/>
</dbReference>
<keyword evidence="5" id="KW-0378">Hydrolase</keyword>
<dbReference type="PANTHER" id="PTHR24006:SF687">
    <property type="entry name" value="UBIQUITIN CARBOXYL-TERMINAL HYDROLASE 10"/>
    <property type="match status" value="1"/>
</dbReference>
<dbReference type="InterPro" id="IPR038765">
    <property type="entry name" value="Papain-like_cys_pep_sf"/>
</dbReference>
<dbReference type="GO" id="GO:0006508">
    <property type="term" value="P:proteolysis"/>
    <property type="evidence" value="ECO:0007669"/>
    <property type="project" value="UniProtKB-KW"/>
</dbReference>
<keyword evidence="10" id="KW-1185">Reference proteome</keyword>
<organism evidence="9 10">
    <name type="scientific">Dekkera bruxellensis</name>
    <name type="common">Brettanomyces custersii</name>
    <dbReference type="NCBI Taxonomy" id="5007"/>
    <lineage>
        <taxon>Eukaryota</taxon>
        <taxon>Fungi</taxon>
        <taxon>Dikarya</taxon>
        <taxon>Ascomycota</taxon>
        <taxon>Saccharomycotina</taxon>
        <taxon>Pichiomycetes</taxon>
        <taxon>Pichiales</taxon>
        <taxon>Pichiaceae</taxon>
        <taxon>Brettanomyces</taxon>
    </lineage>
</organism>
<dbReference type="GO" id="GO:0004843">
    <property type="term" value="F:cysteine-type deubiquitinase activity"/>
    <property type="evidence" value="ECO:0007669"/>
    <property type="project" value="UniProtKB-EC"/>
</dbReference>
<dbReference type="Pfam" id="PF00443">
    <property type="entry name" value="UCH"/>
    <property type="match status" value="1"/>
</dbReference>
<comment type="catalytic activity">
    <reaction evidence="1">
        <text>Thiol-dependent hydrolysis of ester, thioester, amide, peptide and isopeptide bonds formed by the C-terminal Gly of ubiquitin (a 76-residue protein attached to proteins as an intracellular targeting signal).</text>
        <dbReference type="EC" id="3.4.19.12"/>
    </reaction>
</comment>
<dbReference type="GO" id="GO:0005634">
    <property type="term" value="C:nucleus"/>
    <property type="evidence" value="ECO:0007669"/>
    <property type="project" value="TreeGrafter"/>
</dbReference>
<dbReference type="PANTHER" id="PTHR24006">
    <property type="entry name" value="UBIQUITIN CARBOXYL-TERMINAL HYDROLASE"/>
    <property type="match status" value="1"/>
</dbReference>
<dbReference type="PROSITE" id="PS50235">
    <property type="entry name" value="USP_3"/>
    <property type="match status" value="1"/>
</dbReference>
<accession>A0A7D9CWK1</accession>
<name>A0A7D9CWK1_DEKBR</name>
<sequence>MSQIKVRTSSIIQDTVVHDLNISNKNKINTVAATVIVASKKSSENTTDSIEKETSQKVDTNSFVSEEGCLTKTDTQKLEDNIKKNKSATVPTLSTSQRVVLRYLPLYFGTNEKEFTEFRKNSLLKRRLHKNPDYPDGKEKCLTNGPHLRIPNSVAVIHPYLASKEFSSPILINTAIRKRIETPSAGKNEHCDSKQNSNGESNVKGGETTKTKDTSYNSKSKNTSKGEEHSNIDKLDDVVATKIGVEQSTEIASMQPLGVISLKIMFQPNYFSSVIANQKSNLVTPHGLINTSSICYMNSVLQMLFECEPFSQVLNIIRNSTMGSIGESKMPLVDALLMLQDLFKKKRIPAKSITSTVIPRRDSIDPMPFYTAIKKLDRFSNLEWGRQEDAEEFLGYLLDGLHEEFITSIEDMPLSAAQNFENGLTDPVAVEKVRYAVTSIKNSKGKGCGTEERQEPDGHEWNEVSANRKISVKRSFEFKPSPIALLFGGQFRSVLQPSNTKKSSVTLDPFMHIQLDISDATTSTLEGAFEKFSEIEEITFGNQSARKQNLIDKLPMILIIHLKRFSFVKRDQSENEADAYEIVSSKQKKRKHPKQTKEQELMLSDFKGASEGHIEKISKPIAYKAKLTLPSSCISTSIEGNPTYKLVGVIYHHGRSAEGGHYTVDVLEPTGGWIHIDDTLITHITEGDVLENGIRGGDLTNNSKSAYLLMYQRL</sequence>
<dbReference type="Proteomes" id="UP000478008">
    <property type="component" value="Unassembled WGS sequence"/>
</dbReference>
<protein>
    <recommendedName>
        <fullName evidence="2">ubiquitinyl hydrolase 1</fullName>
        <ecNumber evidence="2">3.4.19.12</ecNumber>
    </recommendedName>
</protein>
<proteinExistence type="predicted"/>
<evidence type="ECO:0000256" key="4">
    <source>
        <dbReference type="ARBA" id="ARBA00022786"/>
    </source>
</evidence>
<evidence type="ECO:0000256" key="3">
    <source>
        <dbReference type="ARBA" id="ARBA00022670"/>
    </source>
</evidence>
<dbReference type="GO" id="GO:0016579">
    <property type="term" value="P:protein deubiquitination"/>
    <property type="evidence" value="ECO:0007669"/>
    <property type="project" value="InterPro"/>
</dbReference>
<feature type="compositionally biased region" description="Basic and acidic residues" evidence="7">
    <location>
        <begin position="224"/>
        <end position="233"/>
    </location>
</feature>
<reference evidence="9 10" key="1">
    <citation type="submission" date="2019-07" db="EMBL/GenBank/DDBJ databases">
        <authorList>
            <person name="Friedrich A."/>
            <person name="Schacherer J."/>
        </authorList>
    </citation>
    <scope>NUCLEOTIDE SEQUENCE [LARGE SCALE GENOMIC DNA]</scope>
</reference>
<evidence type="ECO:0000256" key="2">
    <source>
        <dbReference type="ARBA" id="ARBA00012759"/>
    </source>
</evidence>
<feature type="compositionally biased region" description="Low complexity" evidence="7">
    <location>
        <begin position="214"/>
        <end position="223"/>
    </location>
</feature>
<evidence type="ECO:0000256" key="1">
    <source>
        <dbReference type="ARBA" id="ARBA00000707"/>
    </source>
</evidence>
<keyword evidence="3" id="KW-0645">Protease</keyword>
<evidence type="ECO:0000259" key="8">
    <source>
        <dbReference type="PROSITE" id="PS50235"/>
    </source>
</evidence>